<evidence type="ECO:0000256" key="1">
    <source>
        <dbReference type="ARBA" id="ARBA00022723"/>
    </source>
</evidence>
<dbReference type="Proteomes" id="UP000541444">
    <property type="component" value="Unassembled WGS sequence"/>
</dbReference>
<evidence type="ECO:0000259" key="6">
    <source>
        <dbReference type="PROSITE" id="PS50135"/>
    </source>
</evidence>
<dbReference type="InterPro" id="IPR017907">
    <property type="entry name" value="Znf_RING_CS"/>
</dbReference>
<dbReference type="InterPro" id="IPR000433">
    <property type="entry name" value="Znf_ZZ"/>
</dbReference>
<dbReference type="GO" id="GO:0043161">
    <property type="term" value="P:proteasome-mediated ubiquitin-dependent protein catabolic process"/>
    <property type="evidence" value="ECO:0007669"/>
    <property type="project" value="TreeGrafter"/>
</dbReference>
<dbReference type="CDD" id="cd02338">
    <property type="entry name" value="ZZ_PCMF_like"/>
    <property type="match status" value="1"/>
</dbReference>
<dbReference type="GO" id="GO:0061630">
    <property type="term" value="F:ubiquitin protein ligase activity"/>
    <property type="evidence" value="ECO:0007669"/>
    <property type="project" value="TreeGrafter"/>
</dbReference>
<evidence type="ECO:0008006" key="9">
    <source>
        <dbReference type="Google" id="ProtNLM"/>
    </source>
</evidence>
<proteinExistence type="predicted"/>
<dbReference type="GO" id="GO:0008270">
    <property type="term" value="F:zinc ion binding"/>
    <property type="evidence" value="ECO:0007669"/>
    <property type="project" value="UniProtKB-KW"/>
</dbReference>
<dbReference type="SUPFAM" id="SSF57850">
    <property type="entry name" value="RING/U-box"/>
    <property type="match status" value="2"/>
</dbReference>
<dbReference type="Pfam" id="PF00569">
    <property type="entry name" value="ZZ"/>
    <property type="match status" value="1"/>
</dbReference>
<evidence type="ECO:0000313" key="8">
    <source>
        <dbReference type="Proteomes" id="UP000541444"/>
    </source>
</evidence>
<keyword evidence="3" id="KW-0862">Zinc</keyword>
<evidence type="ECO:0000313" key="7">
    <source>
        <dbReference type="EMBL" id="KAF6175789.1"/>
    </source>
</evidence>
<dbReference type="EMBL" id="JACGCM010000143">
    <property type="protein sequence ID" value="KAF6175789.1"/>
    <property type="molecule type" value="Genomic_DNA"/>
</dbReference>
<dbReference type="PANTHER" id="PTHR15898:SF13">
    <property type="entry name" value="BIFUNCTIONAL APOPTOSIS REGULATOR"/>
    <property type="match status" value="1"/>
</dbReference>
<feature type="domain" description="RING-type" evidence="5">
    <location>
        <begin position="191"/>
        <end position="228"/>
    </location>
</feature>
<keyword evidence="1" id="KW-0479">Metal-binding</keyword>
<comment type="caution">
    <text evidence="7">The sequence shown here is derived from an EMBL/GenBank/DDBJ whole genome shotgun (WGS) entry which is preliminary data.</text>
</comment>
<keyword evidence="2 4" id="KW-0863">Zinc-finger</keyword>
<dbReference type="Gene3D" id="3.30.40.10">
    <property type="entry name" value="Zinc/RING finger domain, C3HC4 (zinc finger)"/>
    <property type="match status" value="1"/>
</dbReference>
<dbReference type="InterPro" id="IPR001841">
    <property type="entry name" value="Znf_RING"/>
</dbReference>
<dbReference type="AlphaFoldDB" id="A0A7J7P8Q2"/>
<dbReference type="SMART" id="SM00184">
    <property type="entry name" value="RING"/>
    <property type="match status" value="1"/>
</dbReference>
<evidence type="ECO:0000259" key="5">
    <source>
        <dbReference type="PROSITE" id="PS50089"/>
    </source>
</evidence>
<dbReference type="PROSITE" id="PS50089">
    <property type="entry name" value="ZF_RING_2"/>
    <property type="match status" value="1"/>
</dbReference>
<evidence type="ECO:0000256" key="2">
    <source>
        <dbReference type="ARBA" id="ARBA00022771"/>
    </source>
</evidence>
<dbReference type="FunFam" id="3.30.60.90:FF:000014">
    <property type="entry name" value="E3 ubiquitin-protein ligase PRT1"/>
    <property type="match status" value="1"/>
</dbReference>
<evidence type="ECO:0000256" key="3">
    <source>
        <dbReference type="ARBA" id="ARBA00022833"/>
    </source>
</evidence>
<keyword evidence="8" id="KW-1185">Reference proteome</keyword>
<sequence length="449" mass="50218">ITLEKVLMIGEWRKWSIKGEAYFCDGSLINRGGSRATLNRSWSVLLQRYLILGSLSSMFTLRRPFQINVEATVSVEGGIVFSRFESSIKYTGQIKEEEKKDECFSPQFDNYLANFHNSKDLIIHTCSTANINSPTIVEHGNINLSFSDKTTVFPGETNSRHLEATNALVVEENTSQKGRDHEAVFVSDVLCIACKQILFRPTVLNCGHVYCESCIAAPVGDLRCQLCECSHPEGLPKVCLELDHFLEERFPEEYALKKEAVRLQLIECQVGIPSTGILQHHLDFFHEAVILAHNIDNPLIYQGSGVRSGAIQPQKQGAKSSSSSNQKYLSWFRERGLKVHVGVGCDYCGMFPIIGKRYRCKDCVEKIGFDLCGECYNSRSKLPGRFNQQHTPEHKFQLERSTLRNMLLSFVSEQSNDGTTVPPLSAEEAEAAHAINEAVEEGEGPNSGI</sequence>
<name>A0A7J7P8Q2_9MAGN</name>
<feature type="domain" description="ZZ-type" evidence="6">
    <location>
        <begin position="340"/>
        <end position="404"/>
    </location>
</feature>
<reference evidence="7 8" key="1">
    <citation type="journal article" date="2020" name="IScience">
        <title>Genome Sequencing of the Endangered Kingdonia uniflora (Circaeasteraceae, Ranunculales) Reveals Potential Mechanisms of Evolutionary Specialization.</title>
        <authorList>
            <person name="Sun Y."/>
            <person name="Deng T."/>
            <person name="Zhang A."/>
            <person name="Moore M.J."/>
            <person name="Landis J.B."/>
            <person name="Lin N."/>
            <person name="Zhang H."/>
            <person name="Zhang X."/>
            <person name="Huang J."/>
            <person name="Zhang X."/>
            <person name="Sun H."/>
            <person name="Wang H."/>
        </authorList>
    </citation>
    <scope>NUCLEOTIDE SEQUENCE [LARGE SCALE GENOMIC DNA]</scope>
    <source>
        <strain evidence="7">TB1705</strain>
        <tissue evidence="7">Leaf</tissue>
    </source>
</reference>
<dbReference type="OrthoDB" id="6270329at2759"/>
<protein>
    <recommendedName>
        <fullName evidence="9">E3 ubiquitin-protein ligase PRT1</fullName>
    </recommendedName>
</protein>
<evidence type="ECO:0000256" key="4">
    <source>
        <dbReference type="PROSITE-ProRule" id="PRU00228"/>
    </source>
</evidence>
<dbReference type="InterPro" id="IPR013083">
    <property type="entry name" value="Znf_RING/FYVE/PHD"/>
</dbReference>
<dbReference type="PROSITE" id="PS50135">
    <property type="entry name" value="ZF_ZZ_2"/>
    <property type="match status" value="1"/>
</dbReference>
<dbReference type="Gene3D" id="3.30.60.90">
    <property type="match status" value="1"/>
</dbReference>
<feature type="non-terminal residue" evidence="7">
    <location>
        <position position="1"/>
    </location>
</feature>
<organism evidence="7 8">
    <name type="scientific">Kingdonia uniflora</name>
    <dbReference type="NCBI Taxonomy" id="39325"/>
    <lineage>
        <taxon>Eukaryota</taxon>
        <taxon>Viridiplantae</taxon>
        <taxon>Streptophyta</taxon>
        <taxon>Embryophyta</taxon>
        <taxon>Tracheophyta</taxon>
        <taxon>Spermatophyta</taxon>
        <taxon>Magnoliopsida</taxon>
        <taxon>Ranunculales</taxon>
        <taxon>Circaeasteraceae</taxon>
        <taxon>Kingdonia</taxon>
    </lineage>
</organism>
<dbReference type="PANTHER" id="PTHR15898">
    <property type="entry name" value="BIFUNCTIONAL APOPTOSIS REGULATOR"/>
    <property type="match status" value="1"/>
</dbReference>
<dbReference type="PROSITE" id="PS00518">
    <property type="entry name" value="ZF_RING_1"/>
    <property type="match status" value="1"/>
</dbReference>
<dbReference type="InterPro" id="IPR043145">
    <property type="entry name" value="Znf_ZZ_sf"/>
</dbReference>
<accession>A0A7J7P8Q2</accession>
<gene>
    <name evidence="7" type="ORF">GIB67_036254</name>
</gene>